<dbReference type="Proteomes" id="UP001501470">
    <property type="component" value="Unassembled WGS sequence"/>
</dbReference>
<evidence type="ECO:0000313" key="2">
    <source>
        <dbReference type="EMBL" id="GAA1513872.1"/>
    </source>
</evidence>
<protein>
    <submittedName>
        <fullName evidence="2">Uncharacterized protein</fullName>
    </submittedName>
</protein>
<feature type="region of interest" description="Disordered" evidence="1">
    <location>
        <begin position="210"/>
        <end position="299"/>
    </location>
</feature>
<gene>
    <name evidence="2" type="ORF">GCM10009827_030640</name>
</gene>
<evidence type="ECO:0000256" key="1">
    <source>
        <dbReference type="SAM" id="MobiDB-lite"/>
    </source>
</evidence>
<name>A0ABP4L540_9ACTN</name>
<dbReference type="EMBL" id="BAAAQD010000005">
    <property type="protein sequence ID" value="GAA1513872.1"/>
    <property type="molecule type" value="Genomic_DNA"/>
</dbReference>
<reference evidence="3" key="1">
    <citation type="journal article" date="2019" name="Int. J. Syst. Evol. Microbiol.">
        <title>The Global Catalogue of Microorganisms (GCM) 10K type strain sequencing project: providing services to taxonomists for standard genome sequencing and annotation.</title>
        <authorList>
            <consortium name="The Broad Institute Genomics Platform"/>
            <consortium name="The Broad Institute Genome Sequencing Center for Infectious Disease"/>
            <person name="Wu L."/>
            <person name="Ma J."/>
        </authorList>
    </citation>
    <scope>NUCLEOTIDE SEQUENCE [LARGE SCALE GENOMIC DNA]</scope>
    <source>
        <strain evidence="3">JCM 15933</strain>
    </source>
</reference>
<dbReference type="InterPro" id="IPR043737">
    <property type="entry name" value="DUF5682"/>
</dbReference>
<organism evidence="2 3">
    <name type="scientific">Dactylosporangium maewongense</name>
    <dbReference type="NCBI Taxonomy" id="634393"/>
    <lineage>
        <taxon>Bacteria</taxon>
        <taxon>Bacillati</taxon>
        <taxon>Actinomycetota</taxon>
        <taxon>Actinomycetes</taxon>
        <taxon>Micromonosporales</taxon>
        <taxon>Micromonosporaceae</taxon>
        <taxon>Dactylosporangium</taxon>
    </lineage>
</organism>
<evidence type="ECO:0000313" key="3">
    <source>
        <dbReference type="Proteomes" id="UP001501470"/>
    </source>
</evidence>
<feature type="compositionally biased region" description="Gly residues" evidence="1">
    <location>
        <begin position="288"/>
        <end position="299"/>
    </location>
</feature>
<keyword evidence="3" id="KW-1185">Reference proteome</keyword>
<sequence>MVTTFIGVRHHSPACARLVAGTIAVLRPAYVLVEGPADMNDRIGELLLGHELPVAVFSSYRDDERHCASWAPFCAYSPEWVALQEGHRAGATVRFIDLPAWDPALGQRENRYADAEQRYAEVVDRLCTEFAVDNVDALWDHLFEIPPDDGIAERLAAYFDLLRGETPASEGDVRREAYMARWIRAAAADAGDRPVVVVTGGFHRPALIRLTDGGVTPVPPPDADEGGASPGVSVGAGDGNAGRSVVPAPRAGADESGASPEEPVGAEGADADGGATRFGVPVPREGADGGGASVGGVGGDTGWPEVPVLPEGAVGGSFLVPYSFRRLDSFDGYQSGMPSPEYYQQLWDGGPRQAADHLAGAVVGRLRERKQRASTADLIAARASAAGLALVRGHQYPGRTDILDGLAGALVHDALDEPLPWATRGRLRAGTHPVVVEMVAALSGTRVGRLHPSTPLPPLVHHADVELEREGFGVDGTVTVALTEDDGLRRSRLLHRLRVLRIPGFERRRGPRTGVDPVLEEQWDVTVHEHRLVALIEAGAYGATLDEAAAAVLAERIRGADVAGLADALFDAALCGTVRLSDQVLHDLGAAVGTAGDLGDLGRLLAVVLTLWRHDRLLGTAGSVPLGTVIAAAHQRALWLAEGVRGSASPADPARIAAVVAVRDTTVHAGPRLALDRDAALAVMRRVAEDRESPPDLRGAAFGFCWSVDTTDPEEQGSGWEDPVRAVRGAAAPGTAGDWLAGLFAVAREEVLHSPRVLDVLDDLISGMGEAEFLIALPALRQAFTYFPPRERETVAGHLLARRGLGGSPRSLLRRRSTDPAFVAAALELEARVDAALTREGLLT</sequence>
<feature type="compositionally biased region" description="Low complexity" evidence="1">
    <location>
        <begin position="265"/>
        <end position="275"/>
    </location>
</feature>
<comment type="caution">
    <text evidence="2">The sequence shown here is derived from an EMBL/GenBank/DDBJ whole genome shotgun (WGS) entry which is preliminary data.</text>
</comment>
<proteinExistence type="predicted"/>
<accession>A0ABP4L540</accession>
<dbReference type="Pfam" id="PF18934">
    <property type="entry name" value="DUF5682"/>
    <property type="match status" value="2"/>
</dbReference>
<dbReference type="RefSeq" id="WP_344502544.1">
    <property type="nucleotide sequence ID" value="NZ_BAAAQD010000005.1"/>
</dbReference>